<dbReference type="RefSeq" id="WP_238234480.1">
    <property type="nucleotide sequence ID" value="NZ_BPQQ01000016.1"/>
</dbReference>
<protein>
    <submittedName>
        <fullName evidence="1">Uncharacterized protein</fullName>
    </submittedName>
</protein>
<organism evidence="1 2">
    <name type="scientific">Methylobacterium isbiliense</name>
    <dbReference type="NCBI Taxonomy" id="315478"/>
    <lineage>
        <taxon>Bacteria</taxon>
        <taxon>Pseudomonadati</taxon>
        <taxon>Pseudomonadota</taxon>
        <taxon>Alphaproteobacteria</taxon>
        <taxon>Hyphomicrobiales</taxon>
        <taxon>Methylobacteriaceae</taxon>
        <taxon>Methylobacterium</taxon>
    </lineage>
</organism>
<name>A0ABQ4S9E2_9HYPH</name>
<accession>A0ABQ4S9E2</accession>
<evidence type="ECO:0000313" key="2">
    <source>
        <dbReference type="Proteomes" id="UP001055153"/>
    </source>
</evidence>
<gene>
    <name evidence="1" type="ORF">GMJLKIPL_1519</name>
</gene>
<dbReference type="EMBL" id="BPQQ01000016">
    <property type="protein sequence ID" value="GJD99601.1"/>
    <property type="molecule type" value="Genomic_DNA"/>
</dbReference>
<dbReference type="Proteomes" id="UP001055153">
    <property type="component" value="Unassembled WGS sequence"/>
</dbReference>
<keyword evidence="2" id="KW-1185">Reference proteome</keyword>
<proteinExistence type="predicted"/>
<sequence length="183" mass="19744">MTGRVRAAQRRQFEAVPDPHAAFQAALAAWHPDLVRLAEDLAAERTAQGHPRLSVAELVGEALLAARRAPAGDPLLGPRTWLLALVLRAEAAAADREARVRRIAEALPDAAARDAVLVFAEPDPEPERRAPVIAAAALPHALREIYVLHAIWRLPLGRAARILGLGEDEASRRFARAIGTSEV</sequence>
<reference evidence="1" key="2">
    <citation type="submission" date="2021-08" db="EMBL/GenBank/DDBJ databases">
        <authorList>
            <person name="Tani A."/>
            <person name="Ola A."/>
            <person name="Ogura Y."/>
            <person name="Katsura K."/>
            <person name="Hayashi T."/>
        </authorList>
    </citation>
    <scope>NUCLEOTIDE SEQUENCE</scope>
    <source>
        <strain evidence="1">DSM 17168</strain>
    </source>
</reference>
<evidence type="ECO:0000313" key="1">
    <source>
        <dbReference type="EMBL" id="GJD99601.1"/>
    </source>
</evidence>
<comment type="caution">
    <text evidence="1">The sequence shown here is derived from an EMBL/GenBank/DDBJ whole genome shotgun (WGS) entry which is preliminary data.</text>
</comment>
<reference evidence="1" key="1">
    <citation type="journal article" date="2021" name="Front. Microbiol.">
        <title>Comprehensive Comparative Genomics and Phenotyping of Methylobacterium Species.</title>
        <authorList>
            <person name="Alessa O."/>
            <person name="Ogura Y."/>
            <person name="Fujitani Y."/>
            <person name="Takami H."/>
            <person name="Hayashi T."/>
            <person name="Sahin N."/>
            <person name="Tani A."/>
        </authorList>
    </citation>
    <scope>NUCLEOTIDE SEQUENCE</scope>
    <source>
        <strain evidence="1">DSM 17168</strain>
    </source>
</reference>